<evidence type="ECO:0000259" key="1">
    <source>
        <dbReference type="Pfam" id="PF08242"/>
    </source>
</evidence>
<organism evidence="2 3">
    <name type="scientific">Saccharothrix ecbatanensis</name>
    <dbReference type="NCBI Taxonomy" id="1105145"/>
    <lineage>
        <taxon>Bacteria</taxon>
        <taxon>Bacillati</taxon>
        <taxon>Actinomycetota</taxon>
        <taxon>Actinomycetes</taxon>
        <taxon>Pseudonocardiales</taxon>
        <taxon>Pseudonocardiaceae</taxon>
        <taxon>Saccharothrix</taxon>
    </lineage>
</organism>
<dbReference type="Gene3D" id="3.40.50.150">
    <property type="entry name" value="Vaccinia Virus protein VP39"/>
    <property type="match status" value="1"/>
</dbReference>
<name>A0A7W9HK45_9PSEU</name>
<evidence type="ECO:0000313" key="2">
    <source>
        <dbReference type="EMBL" id="MBB5803762.1"/>
    </source>
</evidence>
<keyword evidence="2" id="KW-0489">Methyltransferase</keyword>
<proteinExistence type="predicted"/>
<dbReference type="SUPFAM" id="SSF53335">
    <property type="entry name" value="S-adenosyl-L-methionine-dependent methyltransferases"/>
    <property type="match status" value="1"/>
</dbReference>
<reference evidence="2 3" key="1">
    <citation type="submission" date="2020-08" db="EMBL/GenBank/DDBJ databases">
        <title>Sequencing the genomes of 1000 actinobacteria strains.</title>
        <authorList>
            <person name="Klenk H.-P."/>
        </authorList>
    </citation>
    <scope>NUCLEOTIDE SEQUENCE [LARGE SCALE GENOMIC DNA]</scope>
    <source>
        <strain evidence="2 3">DSM 45486</strain>
    </source>
</reference>
<dbReference type="Proteomes" id="UP000552097">
    <property type="component" value="Unassembled WGS sequence"/>
</dbReference>
<feature type="domain" description="Methyltransferase type 12" evidence="1">
    <location>
        <begin position="44"/>
        <end position="143"/>
    </location>
</feature>
<keyword evidence="2" id="KW-0808">Transferase</keyword>
<evidence type="ECO:0000313" key="3">
    <source>
        <dbReference type="Proteomes" id="UP000552097"/>
    </source>
</evidence>
<dbReference type="AlphaFoldDB" id="A0A7W9HK45"/>
<keyword evidence="3" id="KW-1185">Reference proteome</keyword>
<dbReference type="InterPro" id="IPR013217">
    <property type="entry name" value="Methyltransf_12"/>
</dbReference>
<dbReference type="GO" id="GO:0032259">
    <property type="term" value="P:methylation"/>
    <property type="evidence" value="ECO:0007669"/>
    <property type="project" value="UniProtKB-KW"/>
</dbReference>
<dbReference type="InterPro" id="IPR029063">
    <property type="entry name" value="SAM-dependent_MTases_sf"/>
</dbReference>
<gene>
    <name evidence="2" type="ORF">F4560_003530</name>
</gene>
<comment type="caution">
    <text evidence="2">The sequence shown here is derived from an EMBL/GenBank/DDBJ whole genome shotgun (WGS) entry which is preliminary data.</text>
</comment>
<sequence length="241" mass="26273">MQPAVTAAYDVSAEFYDVLQEERDRARAHDRFAAAARQARAGVIDVGAGTGIVADVLLSATTVPVHAIEPAPAMRAFLRARLAARPAPDQARVTVHPCPVQDCDLHRTADLAVAANVVPCLPPAHRRATWHALADALIPGGLLLFDPPPEPPERQSQWRLPTVHKGPDVYSAHVTSTPEDGTQRLRFTYRVHRAGTLIREEHEDFTLWPTPHATITAELREAGFTPIDPPHPKVRAAVLQA</sequence>
<protein>
    <submittedName>
        <fullName evidence="2">SAM-dependent methyltransferase</fullName>
    </submittedName>
</protein>
<dbReference type="Pfam" id="PF08242">
    <property type="entry name" value="Methyltransf_12"/>
    <property type="match status" value="1"/>
</dbReference>
<dbReference type="RefSeq" id="WP_184921242.1">
    <property type="nucleotide sequence ID" value="NZ_JACHMO010000001.1"/>
</dbReference>
<accession>A0A7W9HK45</accession>
<dbReference type="CDD" id="cd02440">
    <property type="entry name" value="AdoMet_MTases"/>
    <property type="match status" value="1"/>
</dbReference>
<dbReference type="EMBL" id="JACHMO010000001">
    <property type="protein sequence ID" value="MBB5803762.1"/>
    <property type="molecule type" value="Genomic_DNA"/>
</dbReference>
<dbReference type="GO" id="GO:0008168">
    <property type="term" value="F:methyltransferase activity"/>
    <property type="evidence" value="ECO:0007669"/>
    <property type="project" value="UniProtKB-KW"/>
</dbReference>